<dbReference type="GO" id="GO:2000210">
    <property type="term" value="P:positive regulation of anoikis"/>
    <property type="evidence" value="ECO:0007669"/>
    <property type="project" value="TreeGrafter"/>
</dbReference>
<organism evidence="6 7">
    <name type="scientific">Cnephaeus nilssonii</name>
    <name type="common">Northern bat</name>
    <name type="synonym">Eptesicus nilssonii</name>
    <dbReference type="NCBI Taxonomy" id="3371016"/>
    <lineage>
        <taxon>Eukaryota</taxon>
        <taxon>Metazoa</taxon>
        <taxon>Chordata</taxon>
        <taxon>Craniata</taxon>
        <taxon>Vertebrata</taxon>
        <taxon>Euteleostomi</taxon>
        <taxon>Mammalia</taxon>
        <taxon>Eutheria</taxon>
        <taxon>Laurasiatheria</taxon>
        <taxon>Chiroptera</taxon>
        <taxon>Yangochiroptera</taxon>
        <taxon>Vespertilionidae</taxon>
        <taxon>Cnephaeus</taxon>
    </lineage>
</organism>
<dbReference type="PANTHER" id="PTHR12649:SF11">
    <property type="entry name" value="PEPTIDYL-TRNA HYDROLASE 2, MITOCHONDRIAL"/>
    <property type="match status" value="1"/>
</dbReference>
<dbReference type="EC" id="3.1.1.29" evidence="1"/>
<dbReference type="InterPro" id="IPR002833">
    <property type="entry name" value="PTH2"/>
</dbReference>
<feature type="region of interest" description="Disordered" evidence="5">
    <location>
        <begin position="245"/>
        <end position="272"/>
    </location>
</feature>
<gene>
    <name evidence="6" type="ORF">QTO34_009217</name>
</gene>
<dbReference type="FunFam" id="3.40.1490.10:FF:000002">
    <property type="entry name" value="Peptidyl-tRNA hydrolase 2, mitochondrial"/>
    <property type="match status" value="1"/>
</dbReference>
<feature type="region of interest" description="Disordered" evidence="5">
    <location>
        <begin position="378"/>
        <end position="423"/>
    </location>
</feature>
<dbReference type="Pfam" id="PF01981">
    <property type="entry name" value="PTH2"/>
    <property type="match status" value="1"/>
</dbReference>
<dbReference type="EMBL" id="JAULJE010000020">
    <property type="protein sequence ID" value="KAK1331266.1"/>
    <property type="molecule type" value="Genomic_DNA"/>
</dbReference>
<dbReference type="SUPFAM" id="SSF102462">
    <property type="entry name" value="Peptidyl-tRNA hydrolase II"/>
    <property type="match status" value="1"/>
</dbReference>
<evidence type="ECO:0000256" key="3">
    <source>
        <dbReference type="ARBA" id="ARBA00038050"/>
    </source>
</evidence>
<comment type="catalytic activity">
    <reaction evidence="4">
        <text>an N-acyl-L-alpha-aminoacyl-tRNA + H2O = an N-acyl-L-amino acid + a tRNA + H(+)</text>
        <dbReference type="Rhea" id="RHEA:54448"/>
        <dbReference type="Rhea" id="RHEA-COMP:10123"/>
        <dbReference type="Rhea" id="RHEA-COMP:13883"/>
        <dbReference type="ChEBI" id="CHEBI:15377"/>
        <dbReference type="ChEBI" id="CHEBI:15378"/>
        <dbReference type="ChEBI" id="CHEBI:59874"/>
        <dbReference type="ChEBI" id="CHEBI:78442"/>
        <dbReference type="ChEBI" id="CHEBI:138191"/>
        <dbReference type="EC" id="3.1.1.29"/>
    </reaction>
</comment>
<keyword evidence="7" id="KW-1185">Reference proteome</keyword>
<dbReference type="InterPro" id="IPR023476">
    <property type="entry name" value="Pep_tRNA_hydro_II_dom_sf"/>
</dbReference>
<dbReference type="Gene3D" id="3.40.1490.10">
    <property type="entry name" value="Bit1"/>
    <property type="match status" value="1"/>
</dbReference>
<evidence type="ECO:0000256" key="1">
    <source>
        <dbReference type="ARBA" id="ARBA00013260"/>
    </source>
</evidence>
<dbReference type="NCBIfam" id="TIGR00283">
    <property type="entry name" value="arch_pth2"/>
    <property type="match status" value="1"/>
</dbReference>
<dbReference type="GO" id="GO:2000811">
    <property type="term" value="P:negative regulation of anoikis"/>
    <property type="evidence" value="ECO:0007669"/>
    <property type="project" value="TreeGrafter"/>
</dbReference>
<reference evidence="6" key="1">
    <citation type="submission" date="2023-06" db="EMBL/GenBank/DDBJ databases">
        <title>Reference genome for the Northern bat (Eptesicus nilssonii), a most northern bat species.</title>
        <authorList>
            <person name="Laine V.N."/>
            <person name="Pulliainen A.T."/>
            <person name="Lilley T.M."/>
        </authorList>
    </citation>
    <scope>NUCLEOTIDE SEQUENCE</scope>
    <source>
        <strain evidence="6">BLF_Eptnil</strain>
        <tissue evidence="6">Kidney</tissue>
    </source>
</reference>
<dbReference type="PANTHER" id="PTHR12649">
    <property type="entry name" value="PEPTIDYL-TRNA HYDROLASE 2"/>
    <property type="match status" value="1"/>
</dbReference>
<name>A0AA40HIE8_CNENI</name>
<evidence type="ECO:0000313" key="6">
    <source>
        <dbReference type="EMBL" id="KAK1331266.1"/>
    </source>
</evidence>
<protein>
    <recommendedName>
        <fullName evidence="1">peptidyl-tRNA hydrolase</fullName>
        <ecNumber evidence="1">3.1.1.29</ecNumber>
    </recommendedName>
</protein>
<comment type="caution">
    <text evidence="6">The sequence shown here is derived from an EMBL/GenBank/DDBJ whole genome shotgun (WGS) entry which is preliminary data.</text>
</comment>
<dbReference type="AlphaFoldDB" id="A0AA40HIE8"/>
<evidence type="ECO:0000256" key="4">
    <source>
        <dbReference type="ARBA" id="ARBA00048707"/>
    </source>
</evidence>
<evidence type="ECO:0000313" key="7">
    <source>
        <dbReference type="Proteomes" id="UP001177744"/>
    </source>
</evidence>
<comment type="similarity">
    <text evidence="3">Belongs to the PTH2 family.</text>
</comment>
<proteinExistence type="inferred from homology"/>
<dbReference type="Proteomes" id="UP001177744">
    <property type="component" value="Unassembled WGS sequence"/>
</dbReference>
<evidence type="ECO:0000256" key="2">
    <source>
        <dbReference type="ARBA" id="ARBA00022801"/>
    </source>
</evidence>
<evidence type="ECO:0000256" key="5">
    <source>
        <dbReference type="SAM" id="MobiDB-lite"/>
    </source>
</evidence>
<accession>A0AA40HIE8</accession>
<dbReference type="GO" id="GO:0005829">
    <property type="term" value="C:cytosol"/>
    <property type="evidence" value="ECO:0007669"/>
    <property type="project" value="TreeGrafter"/>
</dbReference>
<sequence>MCSLPIVAAGVACGMCLGWGLRVRFGMIPKSSVNETNTETRTEASVLGESGEYKMILVVRNDLKMGKGKVAAQCSHAAVSAYKQIQRKNPELLKQWEYCGQPKVVVKAPDEETLIALLTHAKMLGLTLYTLFPAIVAFEEISSNSSELNEFMFFQTLSKLSEGLVHQRTDRQPAPPRSKAKAGELSVCLRRRKAFRKPPRSWRLSEGLGHRRTDTQPAPPLLWLLIAGELSVCLRRRKAFRKPPPRWRLSEGLGHRRTDTQPAPPRSKAKAGELSVCLRRRKAFRKPPPRGRLSEGLGHQRTDSQLVHQALKQVTQWRVVVVVVVVVGMAERKGCKSEVEFLQSDLLFLLPRGKQAASHCHSSPPPLEKVSFSVESRKGRKKKRLLLPNHHPPHNSWVQTRRGKGKRKAMGGDSPTLAQAMRS</sequence>
<keyword evidence="2" id="KW-0378">Hydrolase</keyword>
<dbReference type="GO" id="GO:0004045">
    <property type="term" value="F:peptidyl-tRNA hydrolase activity"/>
    <property type="evidence" value="ECO:0007669"/>
    <property type="project" value="UniProtKB-EC"/>
</dbReference>